<reference evidence="1 2" key="1">
    <citation type="journal article" date="2019" name="Sci. Rep.">
        <title>A high-quality genome of Eragrostis curvula grass provides insights into Poaceae evolution and supports new strategies to enhance forage quality.</title>
        <authorList>
            <person name="Carballo J."/>
            <person name="Santos B.A.C.M."/>
            <person name="Zappacosta D."/>
            <person name="Garbus I."/>
            <person name="Selva J.P."/>
            <person name="Gallo C.A."/>
            <person name="Diaz A."/>
            <person name="Albertini E."/>
            <person name="Caccamo M."/>
            <person name="Echenique V."/>
        </authorList>
    </citation>
    <scope>NUCLEOTIDE SEQUENCE [LARGE SCALE GENOMIC DNA]</scope>
    <source>
        <strain evidence="2">cv. Victoria</strain>
        <tissue evidence="1">Leaf</tissue>
    </source>
</reference>
<name>A0A5J9TLD4_9POAL</name>
<comment type="caution">
    <text evidence="1">The sequence shown here is derived from an EMBL/GenBank/DDBJ whole genome shotgun (WGS) entry which is preliminary data.</text>
</comment>
<dbReference type="OrthoDB" id="1918918at2759"/>
<keyword evidence="2" id="KW-1185">Reference proteome</keyword>
<gene>
    <name evidence="1" type="ORF">EJB05_45842</name>
</gene>
<accession>A0A5J9TLD4</accession>
<sequence>MKYNAGSGSGSAPNDTPEQAALDAASVSLRGVADGLNFPGSPPAVRRRTSDVREVYAAAVSHANNKEKGHGCRRHSRWKDLLRRARSAAPLQVSAVRMDWSQMMANPPPLFSPTVVGATTHLKPVATDVYMEMDETGACSGLWEF</sequence>
<organism evidence="1 2">
    <name type="scientific">Eragrostis curvula</name>
    <name type="common">weeping love grass</name>
    <dbReference type="NCBI Taxonomy" id="38414"/>
    <lineage>
        <taxon>Eukaryota</taxon>
        <taxon>Viridiplantae</taxon>
        <taxon>Streptophyta</taxon>
        <taxon>Embryophyta</taxon>
        <taxon>Tracheophyta</taxon>
        <taxon>Spermatophyta</taxon>
        <taxon>Magnoliopsida</taxon>
        <taxon>Liliopsida</taxon>
        <taxon>Poales</taxon>
        <taxon>Poaceae</taxon>
        <taxon>PACMAD clade</taxon>
        <taxon>Chloridoideae</taxon>
        <taxon>Eragrostideae</taxon>
        <taxon>Eragrostidinae</taxon>
        <taxon>Eragrostis</taxon>
    </lineage>
</organism>
<evidence type="ECO:0000313" key="1">
    <source>
        <dbReference type="EMBL" id="TVU12209.1"/>
    </source>
</evidence>
<dbReference type="Gramene" id="TVU12209">
    <property type="protein sequence ID" value="TVU12209"/>
    <property type="gene ID" value="EJB05_45842"/>
</dbReference>
<proteinExistence type="predicted"/>
<evidence type="ECO:0008006" key="3">
    <source>
        <dbReference type="Google" id="ProtNLM"/>
    </source>
</evidence>
<dbReference type="Proteomes" id="UP000324897">
    <property type="component" value="Chromosome 3"/>
</dbReference>
<protein>
    <recommendedName>
        <fullName evidence="3">AP2/ERF domain-containing protein</fullName>
    </recommendedName>
</protein>
<dbReference type="EMBL" id="RWGY01000039">
    <property type="protein sequence ID" value="TVU12209.1"/>
    <property type="molecule type" value="Genomic_DNA"/>
</dbReference>
<evidence type="ECO:0000313" key="2">
    <source>
        <dbReference type="Proteomes" id="UP000324897"/>
    </source>
</evidence>
<feature type="non-terminal residue" evidence="1">
    <location>
        <position position="1"/>
    </location>
</feature>
<dbReference type="AlphaFoldDB" id="A0A5J9TLD4"/>